<dbReference type="HOGENOM" id="CLU_2239255_0_0_1"/>
<evidence type="ECO:0000256" key="1">
    <source>
        <dbReference type="SAM" id="MobiDB-lite"/>
    </source>
</evidence>
<keyword evidence="2" id="KW-0472">Membrane</keyword>
<feature type="region of interest" description="Disordered" evidence="1">
    <location>
        <begin position="57"/>
        <end position="105"/>
    </location>
</feature>
<evidence type="ECO:0000313" key="4">
    <source>
        <dbReference type="Proteomes" id="UP000000305"/>
    </source>
</evidence>
<dbReference type="InParanoid" id="E9GBV5"/>
<evidence type="ECO:0000256" key="2">
    <source>
        <dbReference type="SAM" id="Phobius"/>
    </source>
</evidence>
<keyword evidence="4" id="KW-1185">Reference proteome</keyword>
<feature type="transmembrane region" description="Helical" evidence="2">
    <location>
        <begin position="6"/>
        <end position="29"/>
    </location>
</feature>
<accession>E9GBV5</accession>
<dbReference type="EMBL" id="GL732538">
    <property type="protein sequence ID" value="EFX83090.1"/>
    <property type="molecule type" value="Genomic_DNA"/>
</dbReference>
<proteinExistence type="predicted"/>
<feature type="compositionally biased region" description="Basic and acidic residues" evidence="1">
    <location>
        <begin position="68"/>
        <end position="87"/>
    </location>
</feature>
<evidence type="ECO:0000313" key="3">
    <source>
        <dbReference type="EMBL" id="EFX83090.1"/>
    </source>
</evidence>
<reference evidence="3 4" key="1">
    <citation type="journal article" date="2011" name="Science">
        <title>The ecoresponsive genome of Daphnia pulex.</title>
        <authorList>
            <person name="Colbourne J.K."/>
            <person name="Pfrender M.E."/>
            <person name="Gilbert D."/>
            <person name="Thomas W.K."/>
            <person name="Tucker A."/>
            <person name="Oakley T.H."/>
            <person name="Tokishita S."/>
            <person name="Aerts A."/>
            <person name="Arnold G.J."/>
            <person name="Basu M.K."/>
            <person name="Bauer D.J."/>
            <person name="Caceres C.E."/>
            <person name="Carmel L."/>
            <person name="Casola C."/>
            <person name="Choi J.H."/>
            <person name="Detter J.C."/>
            <person name="Dong Q."/>
            <person name="Dusheyko S."/>
            <person name="Eads B.D."/>
            <person name="Frohlich T."/>
            <person name="Geiler-Samerotte K.A."/>
            <person name="Gerlach D."/>
            <person name="Hatcher P."/>
            <person name="Jogdeo S."/>
            <person name="Krijgsveld J."/>
            <person name="Kriventseva E.V."/>
            <person name="Kultz D."/>
            <person name="Laforsch C."/>
            <person name="Lindquist E."/>
            <person name="Lopez J."/>
            <person name="Manak J.R."/>
            <person name="Muller J."/>
            <person name="Pangilinan J."/>
            <person name="Patwardhan R.P."/>
            <person name="Pitluck S."/>
            <person name="Pritham E.J."/>
            <person name="Rechtsteiner A."/>
            <person name="Rho M."/>
            <person name="Rogozin I.B."/>
            <person name="Sakarya O."/>
            <person name="Salamov A."/>
            <person name="Schaack S."/>
            <person name="Shapiro H."/>
            <person name="Shiga Y."/>
            <person name="Skalitzky C."/>
            <person name="Smith Z."/>
            <person name="Souvorov A."/>
            <person name="Sung W."/>
            <person name="Tang Z."/>
            <person name="Tsuchiya D."/>
            <person name="Tu H."/>
            <person name="Vos H."/>
            <person name="Wang M."/>
            <person name="Wolf Y.I."/>
            <person name="Yamagata H."/>
            <person name="Yamada T."/>
            <person name="Ye Y."/>
            <person name="Shaw J.R."/>
            <person name="Andrews J."/>
            <person name="Crease T.J."/>
            <person name="Tang H."/>
            <person name="Lucas S.M."/>
            <person name="Robertson H.M."/>
            <person name="Bork P."/>
            <person name="Koonin E.V."/>
            <person name="Zdobnov E.M."/>
            <person name="Grigoriev I.V."/>
            <person name="Lynch M."/>
            <person name="Boore J.L."/>
        </authorList>
    </citation>
    <scope>NUCLEOTIDE SEQUENCE [LARGE SCALE GENOMIC DNA]</scope>
</reference>
<protein>
    <submittedName>
        <fullName evidence="3">Uncharacterized protein</fullName>
    </submittedName>
</protein>
<keyword evidence="2" id="KW-1133">Transmembrane helix</keyword>
<sequence length="105" mass="11743">MANEKWMWLLVVVGGPCLIALILMLICLFRHHRARYLGVLPPHQYSFPASAIILSSAKSQSPISSCGDPDRSAFRMDDDDSTPRDFDDSLSTNKFIFPSKPTSLE</sequence>
<organism evidence="3 4">
    <name type="scientific">Daphnia pulex</name>
    <name type="common">Water flea</name>
    <dbReference type="NCBI Taxonomy" id="6669"/>
    <lineage>
        <taxon>Eukaryota</taxon>
        <taxon>Metazoa</taxon>
        <taxon>Ecdysozoa</taxon>
        <taxon>Arthropoda</taxon>
        <taxon>Crustacea</taxon>
        <taxon>Branchiopoda</taxon>
        <taxon>Diplostraca</taxon>
        <taxon>Cladocera</taxon>
        <taxon>Anomopoda</taxon>
        <taxon>Daphniidae</taxon>
        <taxon>Daphnia</taxon>
    </lineage>
</organism>
<keyword evidence="2" id="KW-0812">Transmembrane</keyword>
<dbReference type="AlphaFoldDB" id="E9GBV5"/>
<dbReference type="Proteomes" id="UP000000305">
    <property type="component" value="Unassembled WGS sequence"/>
</dbReference>
<dbReference type="KEGG" id="dpx:DAPPUDRAFT_302150"/>
<gene>
    <name evidence="3" type="ORF">DAPPUDRAFT_302150</name>
</gene>
<feature type="compositionally biased region" description="Polar residues" evidence="1">
    <location>
        <begin position="89"/>
        <end position="105"/>
    </location>
</feature>
<name>E9GBV5_DAPPU</name>